<dbReference type="EMBL" id="KB454499">
    <property type="protein sequence ID" value="EME30468.1"/>
    <property type="molecule type" value="Genomic_DNA"/>
</dbReference>
<evidence type="ECO:0000313" key="2">
    <source>
        <dbReference type="Proteomes" id="UP000030680"/>
    </source>
</evidence>
<accession>M2Y3C5</accession>
<dbReference type="Proteomes" id="UP000030680">
    <property type="component" value="Unassembled WGS sequence"/>
</dbReference>
<proteinExistence type="predicted"/>
<keyword evidence="2" id="KW-1185">Reference proteome</keyword>
<protein>
    <submittedName>
        <fullName evidence="1">Uncharacterized protein</fullName>
    </submittedName>
</protein>
<dbReference type="RefSeq" id="XP_005706988.1">
    <property type="nucleotide sequence ID" value="XM_005706931.1"/>
</dbReference>
<name>M2Y3C5_GALSU</name>
<reference evidence="2" key="1">
    <citation type="journal article" date="2013" name="Science">
        <title>Gene transfer from bacteria and archaea facilitated evolution of an extremophilic eukaryote.</title>
        <authorList>
            <person name="Schonknecht G."/>
            <person name="Chen W.H."/>
            <person name="Ternes C.M."/>
            <person name="Barbier G.G."/>
            <person name="Shrestha R.P."/>
            <person name="Stanke M."/>
            <person name="Brautigam A."/>
            <person name="Baker B.J."/>
            <person name="Banfield J.F."/>
            <person name="Garavito R.M."/>
            <person name="Carr K."/>
            <person name="Wilkerson C."/>
            <person name="Rensing S.A."/>
            <person name="Gagneul D."/>
            <person name="Dickenson N.E."/>
            <person name="Oesterhelt C."/>
            <person name="Lercher M.J."/>
            <person name="Weber A.P."/>
        </authorList>
    </citation>
    <scope>NUCLEOTIDE SEQUENCE [LARGE SCALE GENOMIC DNA]</scope>
    <source>
        <strain evidence="2">074W</strain>
    </source>
</reference>
<dbReference type="KEGG" id="gsl:Gasu_21430"/>
<dbReference type="GeneID" id="17089195"/>
<sequence>MIENNPTEGSDSFSTEDLVQHKEKELQTLIKVRDHTREIWEQLKLRIQTFEKYETILADLAGTISQWKEVSCYSTNILEGKEYIKVPLEDTTTQ</sequence>
<gene>
    <name evidence="1" type="ORF">Gasu_21430</name>
</gene>
<dbReference type="Gramene" id="EME30468">
    <property type="protein sequence ID" value="EME30468"/>
    <property type="gene ID" value="Gasu_21430"/>
</dbReference>
<dbReference type="AlphaFoldDB" id="M2Y3C5"/>
<dbReference type="OrthoDB" id="7926at2759"/>
<evidence type="ECO:0000313" key="1">
    <source>
        <dbReference type="EMBL" id="EME30468.1"/>
    </source>
</evidence>
<organism evidence="1 2">
    <name type="scientific">Galdieria sulphuraria</name>
    <name type="common">Red alga</name>
    <dbReference type="NCBI Taxonomy" id="130081"/>
    <lineage>
        <taxon>Eukaryota</taxon>
        <taxon>Rhodophyta</taxon>
        <taxon>Bangiophyceae</taxon>
        <taxon>Galdieriales</taxon>
        <taxon>Galdieriaceae</taxon>
        <taxon>Galdieria</taxon>
    </lineage>
</organism>